<accession>A0A6P5LT14</accession>
<reference evidence="3" key="1">
    <citation type="submission" date="2025-08" db="UniProtKB">
        <authorList>
            <consortium name="RefSeq"/>
        </authorList>
    </citation>
    <scope>IDENTIFICATION</scope>
    <source>
        <tissue evidence="3">Spleen</tissue>
    </source>
</reference>
<dbReference type="RefSeq" id="XP_020859176.1">
    <property type="nucleotide sequence ID" value="XM_021003517.1"/>
</dbReference>
<evidence type="ECO:0000313" key="2">
    <source>
        <dbReference type="Proteomes" id="UP000515140"/>
    </source>
</evidence>
<sequence>MTRKGVGLLTCPPPAVSLIHDAASAGPRRPGASGALDERPATDPHPPPTVPRSPTRAEQTPALGAAAAPMPSFGDRLQSTTGAGGGSKFPAPSPRHTALRAARERSSARKLRPREGKGLVSRSLWHMLASQATFEPTTPEAVPYIAPPCLSQSREALLQPDPKPLPPSEAGSSPASVPGAPW</sequence>
<dbReference type="GeneID" id="110219816"/>
<dbReference type="Proteomes" id="UP000515140">
    <property type="component" value="Unplaced"/>
</dbReference>
<proteinExistence type="predicted"/>
<gene>
    <name evidence="3" type="primary">LOC110219816</name>
</gene>
<feature type="region of interest" description="Disordered" evidence="1">
    <location>
        <begin position="1"/>
        <end position="119"/>
    </location>
</feature>
<dbReference type="AlphaFoldDB" id="A0A6P5LT14"/>
<protein>
    <submittedName>
        <fullName evidence="3">Atherin-like</fullName>
    </submittedName>
</protein>
<evidence type="ECO:0000256" key="1">
    <source>
        <dbReference type="SAM" id="MobiDB-lite"/>
    </source>
</evidence>
<evidence type="ECO:0000313" key="3">
    <source>
        <dbReference type="RefSeq" id="XP_020859176.1"/>
    </source>
</evidence>
<feature type="region of interest" description="Disordered" evidence="1">
    <location>
        <begin position="152"/>
        <end position="182"/>
    </location>
</feature>
<dbReference type="InParanoid" id="A0A6P5LT14"/>
<keyword evidence="2" id="KW-1185">Reference proteome</keyword>
<feature type="compositionally biased region" description="Basic and acidic residues" evidence="1">
    <location>
        <begin position="101"/>
        <end position="117"/>
    </location>
</feature>
<organism evidence="2 3">
    <name type="scientific">Phascolarctos cinereus</name>
    <name type="common">Koala</name>
    <dbReference type="NCBI Taxonomy" id="38626"/>
    <lineage>
        <taxon>Eukaryota</taxon>
        <taxon>Metazoa</taxon>
        <taxon>Chordata</taxon>
        <taxon>Craniata</taxon>
        <taxon>Vertebrata</taxon>
        <taxon>Euteleostomi</taxon>
        <taxon>Mammalia</taxon>
        <taxon>Metatheria</taxon>
        <taxon>Diprotodontia</taxon>
        <taxon>Phascolarctidae</taxon>
        <taxon>Phascolarctos</taxon>
    </lineage>
</organism>
<dbReference type="KEGG" id="pcw:110219816"/>
<name>A0A6P5LT14_PHACI</name>